<dbReference type="AlphaFoldDB" id="A0AAJ2JYD2"/>
<gene>
    <name evidence="1" type="ORF">RQP50_10120</name>
</gene>
<evidence type="ECO:0000313" key="2">
    <source>
        <dbReference type="Proteomes" id="UP001250538"/>
    </source>
</evidence>
<dbReference type="CDD" id="cd04301">
    <property type="entry name" value="NAT_SF"/>
    <property type="match status" value="1"/>
</dbReference>
<reference evidence="2" key="1">
    <citation type="submission" date="2023-09" db="EMBL/GenBank/DDBJ databases">
        <title>Paenibacillus sp. chi10 Genome sequencing and assembly.</title>
        <authorList>
            <person name="Kim I."/>
        </authorList>
    </citation>
    <scope>NUCLEOTIDE SEQUENCE [LARGE SCALE GENOMIC DNA]</scope>
    <source>
        <strain evidence="2">chi10</strain>
    </source>
</reference>
<dbReference type="Gene3D" id="3.40.630.30">
    <property type="match status" value="1"/>
</dbReference>
<dbReference type="InterPro" id="IPR016181">
    <property type="entry name" value="Acyl_CoA_acyltransferase"/>
</dbReference>
<dbReference type="Proteomes" id="UP001250538">
    <property type="component" value="Unassembled WGS sequence"/>
</dbReference>
<name>A0AAJ2JYD2_9BACL</name>
<evidence type="ECO:0000313" key="1">
    <source>
        <dbReference type="EMBL" id="MDT8976597.1"/>
    </source>
</evidence>
<sequence>MYKKVRSEEDLYEWHRIKKISWDEKGFDMEYAKPNSDQYLFFIDGKAGGTFEFTPYEYVSDYIRGIFDDVLTPNMRVVETDSFAVLPEFRGRLGREIICMMVAYAGWHGFTHSIGLSDPGVFHSFNNSYHIEAERVGENLFYKGATAIPTVFHLGKAYSNLSLSQYSWYTQPKELQGDLLHAK</sequence>
<dbReference type="RefSeq" id="WP_072728681.1">
    <property type="nucleotide sequence ID" value="NZ_JAVYAA010000002.1"/>
</dbReference>
<organism evidence="1 2">
    <name type="scientific">Paenibacillus suaedae</name>
    <dbReference type="NCBI Taxonomy" id="3077233"/>
    <lineage>
        <taxon>Bacteria</taxon>
        <taxon>Bacillati</taxon>
        <taxon>Bacillota</taxon>
        <taxon>Bacilli</taxon>
        <taxon>Bacillales</taxon>
        <taxon>Paenibacillaceae</taxon>
        <taxon>Paenibacillus</taxon>
    </lineage>
</organism>
<keyword evidence="2" id="KW-1185">Reference proteome</keyword>
<proteinExistence type="predicted"/>
<protein>
    <submittedName>
        <fullName evidence="1">N-acetyltransferase</fullName>
    </submittedName>
</protein>
<comment type="caution">
    <text evidence="1">The sequence shown here is derived from an EMBL/GenBank/DDBJ whole genome shotgun (WGS) entry which is preliminary data.</text>
</comment>
<dbReference type="SUPFAM" id="SSF55729">
    <property type="entry name" value="Acyl-CoA N-acyltransferases (Nat)"/>
    <property type="match status" value="1"/>
</dbReference>
<dbReference type="EMBL" id="JAVYAA010000002">
    <property type="protein sequence ID" value="MDT8976597.1"/>
    <property type="molecule type" value="Genomic_DNA"/>
</dbReference>
<accession>A0AAJ2JYD2</accession>